<dbReference type="Proteomes" id="UP000323569">
    <property type="component" value="Unassembled WGS sequence"/>
</dbReference>
<name>A0A5A5R3D1_MICAE</name>
<reference evidence="2 3" key="1">
    <citation type="submission" date="2018-09" db="EMBL/GenBank/DDBJ databases">
        <title>Evolutionary history of phycoerythrin pigmentation in the water bloom-forming cyanobacterium Microcystis aeruginosa.</title>
        <authorList>
            <person name="Tanabe Y."/>
            <person name="Tanabe Y."/>
            <person name="Yamaguchi H."/>
        </authorList>
    </citation>
    <scope>NUCLEOTIDE SEQUENCE [LARGE SCALE GENOMIC DNA]</scope>
    <source>
        <strain evidence="2 3">NIES-2519</strain>
    </source>
</reference>
<feature type="compositionally biased region" description="Low complexity" evidence="1">
    <location>
        <begin position="242"/>
        <end position="265"/>
    </location>
</feature>
<accession>A0A5A5R3D1</accession>
<gene>
    <name evidence="2" type="ORF">MiYa_01762</name>
</gene>
<dbReference type="SUPFAM" id="SSF52309">
    <property type="entry name" value="N-(deoxy)ribosyltransferase-like"/>
    <property type="match status" value="1"/>
</dbReference>
<dbReference type="RefSeq" id="WP_149979110.1">
    <property type="nucleotide sequence ID" value="NZ_BHVO01000023.1"/>
</dbReference>
<evidence type="ECO:0000313" key="3">
    <source>
        <dbReference type="Proteomes" id="UP000323569"/>
    </source>
</evidence>
<feature type="region of interest" description="Disordered" evidence="1">
    <location>
        <begin position="204"/>
        <end position="285"/>
    </location>
</feature>
<feature type="compositionally biased region" description="Polar residues" evidence="1">
    <location>
        <begin position="223"/>
        <end position="239"/>
    </location>
</feature>
<evidence type="ECO:0000256" key="1">
    <source>
        <dbReference type="SAM" id="MobiDB-lite"/>
    </source>
</evidence>
<dbReference type="EMBL" id="BHVO01000023">
    <property type="protein sequence ID" value="GCA70230.1"/>
    <property type="molecule type" value="Genomic_DNA"/>
</dbReference>
<evidence type="ECO:0000313" key="2">
    <source>
        <dbReference type="EMBL" id="GCA70230.1"/>
    </source>
</evidence>
<organism evidence="2 3">
    <name type="scientific">Microcystis aeruginosa NIES-2519</name>
    <dbReference type="NCBI Taxonomy" id="2303981"/>
    <lineage>
        <taxon>Bacteria</taxon>
        <taxon>Bacillati</taxon>
        <taxon>Cyanobacteriota</taxon>
        <taxon>Cyanophyceae</taxon>
        <taxon>Oscillatoriophycideae</taxon>
        <taxon>Chroococcales</taxon>
        <taxon>Microcystaceae</taxon>
        <taxon>Microcystis</taxon>
    </lineage>
</organism>
<feature type="region of interest" description="Disordered" evidence="1">
    <location>
        <begin position="76"/>
        <end position="96"/>
    </location>
</feature>
<dbReference type="AlphaFoldDB" id="A0A5A5R3D1"/>
<protein>
    <submittedName>
        <fullName evidence="2">Uncharacterized protein</fullName>
    </submittedName>
</protein>
<comment type="caution">
    <text evidence="2">The sequence shown here is derived from an EMBL/GenBank/DDBJ whole genome shotgun (WGS) entry which is preliminary data.</text>
</comment>
<sequence length="285" mass="32061">MNTRQEDFRAASQYSVNSNGQAVFYSGGANYYRAYEYANDSKGKAATIERTDTGRALFTLKPINSHTNDVLTRHPEQTKSIQYQPPRPKHPLKDNTLGDRFSRVASWRFAKSASGDVRTFVCGSRPNSVFRKTELPTLIRNKKVTSINGVDRKHFEKALKQDPSGKKAYRMACLSELRQDRRIAKNTGDQKLLADVKNRQNSYRSEFWKNKSPVPSHDRAAKLTNNSRTPVAQSQQPKTPRSIGSSSTNPSSSQSLTKTPSPSTKPKTETRSQTPPPQQSPKRSR</sequence>
<proteinExistence type="predicted"/>